<dbReference type="RefSeq" id="WP_106502498.1">
    <property type="nucleotide sequence ID" value="NZ_PXXO01000005.1"/>
</dbReference>
<keyword evidence="3 5" id="KW-1133">Transmembrane helix</keyword>
<accession>A0A2P7MXM0</accession>
<dbReference type="SUPFAM" id="SSF103473">
    <property type="entry name" value="MFS general substrate transporter"/>
    <property type="match status" value="1"/>
</dbReference>
<evidence type="ECO:0000256" key="4">
    <source>
        <dbReference type="ARBA" id="ARBA00023136"/>
    </source>
</evidence>
<dbReference type="EMBL" id="PXXO01000005">
    <property type="protein sequence ID" value="PSJ05979.1"/>
    <property type="molecule type" value="Genomic_DNA"/>
</dbReference>
<feature type="domain" description="Major facilitator superfamily (MFS) profile" evidence="6">
    <location>
        <begin position="1"/>
        <end position="146"/>
    </location>
</feature>
<evidence type="ECO:0000256" key="2">
    <source>
        <dbReference type="ARBA" id="ARBA00022692"/>
    </source>
</evidence>
<comment type="subcellular location">
    <subcellularLocation>
        <location evidence="1">Cell membrane</location>
        <topology evidence="1">Multi-pass membrane protein</topology>
    </subcellularLocation>
</comment>
<keyword evidence="4 5" id="KW-0472">Membrane</keyword>
<dbReference type="GO" id="GO:0005886">
    <property type="term" value="C:plasma membrane"/>
    <property type="evidence" value="ECO:0007669"/>
    <property type="project" value="UniProtKB-SubCell"/>
</dbReference>
<evidence type="ECO:0000259" key="6">
    <source>
        <dbReference type="PROSITE" id="PS50850"/>
    </source>
</evidence>
<keyword evidence="2 5" id="KW-0812">Transmembrane</keyword>
<gene>
    <name evidence="7" type="ORF">C7K55_06000</name>
</gene>
<protein>
    <recommendedName>
        <fullName evidence="6">Major facilitator superfamily (MFS) profile domain-containing protein</fullName>
    </recommendedName>
</protein>
<dbReference type="InterPro" id="IPR036259">
    <property type="entry name" value="MFS_trans_sf"/>
</dbReference>
<organism evidence="7 8">
    <name type="scientific">Cyanobium usitatum str. Tous</name>
    <dbReference type="NCBI Taxonomy" id="2116684"/>
    <lineage>
        <taxon>Bacteria</taxon>
        <taxon>Bacillati</taxon>
        <taxon>Cyanobacteriota</taxon>
        <taxon>Cyanophyceae</taxon>
        <taxon>Synechococcales</taxon>
        <taxon>Prochlorococcaceae</taxon>
        <taxon>Cyanobium</taxon>
    </lineage>
</organism>
<dbReference type="PANTHER" id="PTHR42910">
    <property type="entry name" value="TRANSPORTER SCO4007-RELATED"/>
    <property type="match status" value="1"/>
</dbReference>
<feature type="transmembrane region" description="Helical" evidence="5">
    <location>
        <begin position="93"/>
        <end position="111"/>
    </location>
</feature>
<dbReference type="OrthoDB" id="9815356at2"/>
<dbReference type="InterPro" id="IPR020846">
    <property type="entry name" value="MFS_dom"/>
</dbReference>
<comment type="caution">
    <text evidence="7">The sequence shown here is derived from an EMBL/GenBank/DDBJ whole genome shotgun (WGS) entry which is preliminary data.</text>
</comment>
<feature type="transmembrane region" description="Helical" evidence="5">
    <location>
        <begin position="117"/>
        <end position="134"/>
    </location>
</feature>
<dbReference type="Gene3D" id="1.20.1250.20">
    <property type="entry name" value="MFS general substrate transporter like domains"/>
    <property type="match status" value="1"/>
</dbReference>
<evidence type="ECO:0000256" key="5">
    <source>
        <dbReference type="SAM" id="Phobius"/>
    </source>
</evidence>
<reference evidence="7 8" key="1">
    <citation type="journal article" date="2018" name="Environ. Microbiol.">
        <title>Ecological and genomic features of two widespread freshwater picocyanobacteria.</title>
        <authorList>
            <person name="Cabello-Yeves P.J."/>
            <person name="Picazo A."/>
            <person name="Camacho A."/>
            <person name="Callieri C."/>
            <person name="Rosselli R."/>
            <person name="Roda-Garcia J.J."/>
            <person name="Coutinho F.H."/>
            <person name="Rodriguez-Valera F."/>
        </authorList>
    </citation>
    <scope>NUCLEOTIDE SEQUENCE [LARGE SCALE GENOMIC DNA]</scope>
    <source>
        <strain evidence="7 8">Tous</strain>
    </source>
</reference>
<evidence type="ECO:0000313" key="8">
    <source>
        <dbReference type="Proteomes" id="UP000243002"/>
    </source>
</evidence>
<sequence length="146" mass="15379">MIGSFGLVGLVSILAAPGIGRLVDRLGSDQIVAAGVTCTALGVLLLGLWPTSLVGLSLGLVAVDLGVQGSFVANQTRIYALDPAARSRMSGQLFFTAYLGAALCSIAISLFWSQWQWPGTCVFALVLASIALLLERRTWLPSTRRS</sequence>
<name>A0A2P7MXM0_9CYAN</name>
<dbReference type="AlphaFoldDB" id="A0A2P7MXM0"/>
<keyword evidence="8" id="KW-1185">Reference proteome</keyword>
<dbReference type="PANTHER" id="PTHR42910:SF1">
    <property type="entry name" value="MAJOR FACILITATOR SUPERFAMILY (MFS) PROFILE DOMAIN-CONTAINING PROTEIN"/>
    <property type="match status" value="1"/>
</dbReference>
<evidence type="ECO:0000256" key="3">
    <source>
        <dbReference type="ARBA" id="ARBA00022989"/>
    </source>
</evidence>
<evidence type="ECO:0000256" key="1">
    <source>
        <dbReference type="ARBA" id="ARBA00004651"/>
    </source>
</evidence>
<dbReference type="Proteomes" id="UP000243002">
    <property type="component" value="Unassembled WGS sequence"/>
</dbReference>
<dbReference type="PROSITE" id="PS50850">
    <property type="entry name" value="MFS"/>
    <property type="match status" value="1"/>
</dbReference>
<feature type="transmembrane region" description="Helical" evidence="5">
    <location>
        <begin position="31"/>
        <end position="49"/>
    </location>
</feature>
<proteinExistence type="predicted"/>
<dbReference type="GO" id="GO:0022857">
    <property type="term" value="F:transmembrane transporter activity"/>
    <property type="evidence" value="ECO:0007669"/>
    <property type="project" value="InterPro"/>
</dbReference>
<evidence type="ECO:0000313" key="7">
    <source>
        <dbReference type="EMBL" id="PSJ05979.1"/>
    </source>
</evidence>